<keyword evidence="4" id="KW-0812">Transmembrane</keyword>
<evidence type="ECO:0000313" key="7">
    <source>
        <dbReference type="Proteomes" id="UP000245647"/>
    </source>
</evidence>
<dbReference type="Pfam" id="PF12833">
    <property type="entry name" value="HTH_18"/>
    <property type="match status" value="1"/>
</dbReference>
<dbReference type="SUPFAM" id="SSF46689">
    <property type="entry name" value="Homeodomain-like"/>
    <property type="match status" value="1"/>
</dbReference>
<dbReference type="InterPro" id="IPR011110">
    <property type="entry name" value="Reg_prop"/>
</dbReference>
<dbReference type="AlphaFoldDB" id="A0A2U2PGQ2"/>
<keyword evidence="4" id="KW-1133">Transmembrane helix</keyword>
<dbReference type="InterPro" id="IPR011123">
    <property type="entry name" value="Y_Y_Y"/>
</dbReference>
<evidence type="ECO:0000259" key="5">
    <source>
        <dbReference type="PROSITE" id="PS01124"/>
    </source>
</evidence>
<sequence>MPMQRIKLLIKYAFVFTILSVCLFYCPELKANDVVYTPVNVSHGLSDNQIRYISQLRDGRMVFTTSGNVNVYDGAGFSYIHRTSEHIYHLEKYLGFYRVYQEGDSLLWIKDYQKLMCIDLRKSKYISNLQAYFKHRGIKNSVEDLYIDNQSRMWLLNADGLRLSDSDRKFDLPRNKGDLQDLATENNHLYLFYSSGQVVCYEIRTRKQLYSAAAYPGSEQKLYERTSLVVKGKKGFYQLRNGKIGGLFYFNPENRKWSQLLRKDYTLNTLMITPEEIAYITCPKGIWTINPANQEKHYIPVLKTIDGHHLSTEVSTIFLDRQGGYWLGTLNRGLLYYHPARYKFIRIERPLFLNSHEDVIVQSFAEDAKGDIYLRSQSGYYKYQPHIKNTKVLHSQAFSSLPKDVQIKLAQKEQDHIFQNRTYTCLCKDAHGWVWGGTQDGLELFIPGRKASRKFYTGNGLSNNFVHSILEDKNRNIWITTSYGISKIQVDYKKEEVRFSNFNPHDGTLDGEYADGAAFEASDGTLYFGGIDGFNVLPPRQIFTSPIPLKPVFTELMLYGQVVLPDSAYDKRIILSKTAPYTNEIQLSYNQNFLSFVFSALNYRNQAQTVYRYRLSGIDDRWHETPLDRPGEKNGADGILRISYTNLPPGNYMLKVMATDNSRRWYGAPATLSIIIYAPWWKTTTACIIYAALSILLLVSSVKLYLFSEQKKLERRHKEDILLLRIRNLVDQCNQYEEKQKFTVSKRDEPETYMSPPEAKLSTADTEFLTRAIEQVEKHIHTPGYSVEQLSRDLCMERTGLYRKLITLLDQSPSLFIRNIRLQRAAQLILNENLSIAEIAEKVGFSSSSYLSKCFQEVYGCRPSEYAEKVKA</sequence>
<evidence type="ECO:0000256" key="3">
    <source>
        <dbReference type="ARBA" id="ARBA00023163"/>
    </source>
</evidence>
<dbReference type="SMART" id="SM00342">
    <property type="entry name" value="HTH_ARAC"/>
    <property type="match status" value="1"/>
</dbReference>
<evidence type="ECO:0000256" key="4">
    <source>
        <dbReference type="SAM" id="Phobius"/>
    </source>
</evidence>
<dbReference type="Gene3D" id="1.10.10.60">
    <property type="entry name" value="Homeodomain-like"/>
    <property type="match status" value="1"/>
</dbReference>
<dbReference type="PROSITE" id="PS01124">
    <property type="entry name" value="HTH_ARAC_FAMILY_2"/>
    <property type="match status" value="1"/>
</dbReference>
<keyword evidence="7" id="KW-1185">Reference proteome</keyword>
<dbReference type="Gene3D" id="2.130.10.10">
    <property type="entry name" value="YVTN repeat-like/Quinoprotein amine dehydrogenase"/>
    <property type="match status" value="2"/>
</dbReference>
<dbReference type="InterPro" id="IPR013783">
    <property type="entry name" value="Ig-like_fold"/>
</dbReference>
<proteinExistence type="predicted"/>
<dbReference type="SUPFAM" id="SSF63829">
    <property type="entry name" value="Calcium-dependent phosphotriesterase"/>
    <property type="match status" value="1"/>
</dbReference>
<dbReference type="Proteomes" id="UP000245647">
    <property type="component" value="Unassembled WGS sequence"/>
</dbReference>
<name>A0A2U2PGQ2_9SPHI</name>
<dbReference type="InterPro" id="IPR015943">
    <property type="entry name" value="WD40/YVTN_repeat-like_dom_sf"/>
</dbReference>
<dbReference type="Pfam" id="PF07495">
    <property type="entry name" value="Y_Y_Y"/>
    <property type="match status" value="1"/>
</dbReference>
<dbReference type="InterPro" id="IPR009057">
    <property type="entry name" value="Homeodomain-like_sf"/>
</dbReference>
<dbReference type="InterPro" id="IPR011047">
    <property type="entry name" value="Quinoprotein_ADH-like_sf"/>
</dbReference>
<dbReference type="SUPFAM" id="SSF50998">
    <property type="entry name" value="Quinoprotein alcohol dehydrogenase-like"/>
    <property type="match status" value="1"/>
</dbReference>
<feature type="domain" description="HTH araC/xylS-type" evidence="5">
    <location>
        <begin position="770"/>
        <end position="869"/>
    </location>
</feature>
<keyword evidence="1" id="KW-0805">Transcription regulation</keyword>
<protein>
    <submittedName>
        <fullName evidence="6">Transcriptional regulator</fullName>
    </submittedName>
</protein>
<dbReference type="Pfam" id="PF07494">
    <property type="entry name" value="Reg_prop"/>
    <property type="match status" value="1"/>
</dbReference>
<dbReference type="PANTHER" id="PTHR43280">
    <property type="entry name" value="ARAC-FAMILY TRANSCRIPTIONAL REGULATOR"/>
    <property type="match status" value="1"/>
</dbReference>
<gene>
    <name evidence="6" type="ORF">DDR33_11180</name>
</gene>
<dbReference type="GO" id="GO:0043565">
    <property type="term" value="F:sequence-specific DNA binding"/>
    <property type="evidence" value="ECO:0007669"/>
    <property type="project" value="InterPro"/>
</dbReference>
<dbReference type="InterPro" id="IPR018060">
    <property type="entry name" value="HTH_AraC"/>
</dbReference>
<organism evidence="6 7">
    <name type="scientific">Pararcticibacter amylolyticus</name>
    <dbReference type="NCBI Taxonomy" id="2173175"/>
    <lineage>
        <taxon>Bacteria</taxon>
        <taxon>Pseudomonadati</taxon>
        <taxon>Bacteroidota</taxon>
        <taxon>Sphingobacteriia</taxon>
        <taxon>Sphingobacteriales</taxon>
        <taxon>Sphingobacteriaceae</taxon>
        <taxon>Pararcticibacter</taxon>
    </lineage>
</organism>
<keyword evidence="3" id="KW-0804">Transcription</keyword>
<evidence type="ECO:0000256" key="1">
    <source>
        <dbReference type="ARBA" id="ARBA00023015"/>
    </source>
</evidence>
<reference evidence="6 7" key="1">
    <citation type="submission" date="2018-04" db="EMBL/GenBank/DDBJ databases">
        <title>Pedobacter chongqingensis sp. nov., isolated from a rottenly hemp rope.</title>
        <authorList>
            <person name="Cai Y."/>
        </authorList>
    </citation>
    <scope>NUCLEOTIDE SEQUENCE [LARGE SCALE GENOMIC DNA]</scope>
    <source>
        <strain evidence="6 7">FJ4-8</strain>
    </source>
</reference>
<feature type="transmembrane region" description="Helical" evidence="4">
    <location>
        <begin position="688"/>
        <end position="708"/>
    </location>
</feature>
<evidence type="ECO:0000313" key="6">
    <source>
        <dbReference type="EMBL" id="PWG80587.1"/>
    </source>
</evidence>
<dbReference type="PANTHER" id="PTHR43280:SF2">
    <property type="entry name" value="HTH-TYPE TRANSCRIPTIONAL REGULATOR EXSA"/>
    <property type="match status" value="1"/>
</dbReference>
<keyword evidence="4" id="KW-0472">Membrane</keyword>
<dbReference type="GO" id="GO:0003700">
    <property type="term" value="F:DNA-binding transcription factor activity"/>
    <property type="evidence" value="ECO:0007669"/>
    <property type="project" value="InterPro"/>
</dbReference>
<comment type="caution">
    <text evidence="6">The sequence shown here is derived from an EMBL/GenBank/DDBJ whole genome shotgun (WGS) entry which is preliminary data.</text>
</comment>
<dbReference type="EMBL" id="QEAS01000008">
    <property type="protein sequence ID" value="PWG80587.1"/>
    <property type="molecule type" value="Genomic_DNA"/>
</dbReference>
<accession>A0A2U2PGQ2</accession>
<dbReference type="OrthoDB" id="9809670at2"/>
<evidence type="ECO:0000256" key="2">
    <source>
        <dbReference type="ARBA" id="ARBA00023125"/>
    </source>
</evidence>
<keyword evidence="2" id="KW-0238">DNA-binding</keyword>
<dbReference type="Gene3D" id="2.60.40.10">
    <property type="entry name" value="Immunoglobulins"/>
    <property type="match status" value="1"/>
</dbReference>